<sequence length="254" mass="29563">MSKLSVYIIAYNQITKIEAAIKSVLWADEVVVVDSHSTDGTTELAEKLGARVVQVPFRGFGDLRNQAVAACQYDWIFSLDSDERCTPAARDEILSIINSNDALDIYKIPRKNRFMGRWIKHGGWYPDYRQPQLFRKNALTYVPDVVHENYRCHSNKPMGYLKNPIWQIPFEDLSEMMHKANRYSTLGVDRLKKKYGKASMFRAITHMSWTFIKVYIVKFGFLDGWPGLVIAMGHSYGAFYRYAKFYEQERCQRI</sequence>
<dbReference type="PANTHER" id="PTHR43630">
    <property type="entry name" value="POLY-BETA-1,6-N-ACETYL-D-GLUCOSAMINE SYNTHASE"/>
    <property type="match status" value="1"/>
</dbReference>
<evidence type="ECO:0000259" key="2">
    <source>
        <dbReference type="Pfam" id="PF00535"/>
    </source>
</evidence>
<proteinExistence type="inferred from homology"/>
<dbReference type="Proteomes" id="UP000008555">
    <property type="component" value="Chromosome"/>
</dbReference>
<dbReference type="RefSeq" id="WP_005770612.1">
    <property type="nucleotide sequence ID" value="NC_009727.1"/>
</dbReference>
<dbReference type="Gene3D" id="3.90.550.10">
    <property type="entry name" value="Spore Coat Polysaccharide Biosynthesis Protein SpsA, Chain A"/>
    <property type="match status" value="1"/>
</dbReference>
<comment type="similarity">
    <text evidence="1">Belongs to the glycosyltransferase 2 family. WaaE/KdtX subfamily.</text>
</comment>
<dbReference type="EMBL" id="CP000733">
    <property type="protein sequence ID" value="ABS76476.1"/>
    <property type="molecule type" value="Genomic_DNA"/>
</dbReference>
<evidence type="ECO:0000313" key="3">
    <source>
        <dbReference type="EMBL" id="ABS76476.1"/>
    </source>
</evidence>
<name>A9KDJ0_COXBN</name>
<dbReference type="InterPro" id="IPR029044">
    <property type="entry name" value="Nucleotide-diphossugar_trans"/>
</dbReference>
<keyword evidence="3" id="KW-0328">Glycosyltransferase</keyword>
<organism evidence="3 4">
    <name type="scientific">Coxiella burnetii (strain Dugway 5J108-111)</name>
    <dbReference type="NCBI Taxonomy" id="434922"/>
    <lineage>
        <taxon>Bacteria</taxon>
        <taxon>Pseudomonadati</taxon>
        <taxon>Pseudomonadota</taxon>
        <taxon>Gammaproteobacteria</taxon>
        <taxon>Legionellales</taxon>
        <taxon>Coxiellaceae</taxon>
        <taxon>Coxiella</taxon>
    </lineage>
</organism>
<dbReference type="CDD" id="cd02511">
    <property type="entry name" value="Beta4Glucosyltransferase"/>
    <property type="match status" value="1"/>
</dbReference>
<gene>
    <name evidence="3" type="ordered locus">CBUD_0340</name>
</gene>
<protein>
    <submittedName>
        <fullName evidence="3">Alpha-L-glycero-D-manno-heptose beta-1,4-glucosyltransferase</fullName>
        <ecNumber evidence="3">2.4.1.-</ecNumber>
    </submittedName>
</protein>
<accession>A9KDJ0</accession>
<dbReference type="CAZy" id="GT2">
    <property type="family name" value="Glycosyltransferase Family 2"/>
</dbReference>
<dbReference type="HOGENOM" id="CLU_065962_1_0_6"/>
<evidence type="ECO:0000256" key="1">
    <source>
        <dbReference type="ARBA" id="ARBA00038494"/>
    </source>
</evidence>
<feature type="domain" description="Glycosyltransferase 2-like" evidence="2">
    <location>
        <begin position="5"/>
        <end position="133"/>
    </location>
</feature>
<keyword evidence="3" id="KW-0808">Transferase</keyword>
<dbReference type="EC" id="2.4.1.-" evidence="3"/>
<evidence type="ECO:0000313" key="4">
    <source>
        <dbReference type="Proteomes" id="UP000008555"/>
    </source>
</evidence>
<dbReference type="InterPro" id="IPR001173">
    <property type="entry name" value="Glyco_trans_2-like"/>
</dbReference>
<dbReference type="GO" id="GO:0016757">
    <property type="term" value="F:glycosyltransferase activity"/>
    <property type="evidence" value="ECO:0007669"/>
    <property type="project" value="UniProtKB-KW"/>
</dbReference>
<reference evidence="3 4" key="1">
    <citation type="journal article" date="2009" name="Infect. Immun.">
        <title>Comparative genomics reveal extensive transposon-mediated genomic plasticity and diversity among potential effector proteins within the genus Coxiella.</title>
        <authorList>
            <person name="Beare P.A."/>
            <person name="Unsworth N."/>
            <person name="Andoh M."/>
            <person name="Voth D.E."/>
            <person name="Omsland A."/>
            <person name="Gilk S.D."/>
            <person name="Williams K.P."/>
            <person name="Sobral B.W."/>
            <person name="Kupko J.J.III."/>
            <person name="Porcella S.F."/>
            <person name="Samuel J.E."/>
            <person name="Heinzen R.A."/>
        </authorList>
    </citation>
    <scope>NUCLEOTIDE SEQUENCE [LARGE SCALE GENOMIC DNA]</scope>
    <source>
        <strain evidence="3 4">Dugway 5J108-111</strain>
    </source>
</reference>
<dbReference type="KEGG" id="cbd:CBUD_0340"/>
<dbReference type="PANTHER" id="PTHR43630:SF2">
    <property type="entry name" value="GLYCOSYLTRANSFERASE"/>
    <property type="match status" value="1"/>
</dbReference>
<dbReference type="Pfam" id="PF00535">
    <property type="entry name" value="Glycos_transf_2"/>
    <property type="match status" value="1"/>
</dbReference>
<dbReference type="SUPFAM" id="SSF53448">
    <property type="entry name" value="Nucleotide-diphospho-sugar transferases"/>
    <property type="match status" value="1"/>
</dbReference>
<dbReference type="AlphaFoldDB" id="A9KDJ0"/>